<dbReference type="FunFam" id="1.20.120.350:FF:000059">
    <property type="entry name" value="Sodium channel protein"/>
    <property type="match status" value="1"/>
</dbReference>
<feature type="transmembrane region" description="Helical" evidence="16">
    <location>
        <begin position="1334"/>
        <end position="1358"/>
    </location>
</feature>
<dbReference type="FunFam" id="1.20.120.350:FF:000075">
    <property type="entry name" value="Sodium channel protein"/>
    <property type="match status" value="1"/>
</dbReference>
<feature type="transmembrane region" description="Helical" evidence="16">
    <location>
        <begin position="863"/>
        <end position="889"/>
    </location>
</feature>
<evidence type="ECO:0000256" key="14">
    <source>
        <dbReference type="ARBA" id="ARBA00023201"/>
    </source>
</evidence>
<feature type="transmembrane region" description="Helical" evidence="16">
    <location>
        <begin position="56"/>
        <end position="74"/>
    </location>
</feature>
<keyword evidence="7 16" id="KW-0851">Voltage-gated channel</keyword>
<feature type="region of interest" description="Disordered" evidence="17">
    <location>
        <begin position="716"/>
        <end position="747"/>
    </location>
</feature>
<evidence type="ECO:0000256" key="7">
    <source>
        <dbReference type="ARBA" id="ARBA00022882"/>
    </source>
</evidence>
<evidence type="ECO:0000256" key="5">
    <source>
        <dbReference type="ARBA" id="ARBA00022692"/>
    </source>
</evidence>
<evidence type="ECO:0000256" key="10">
    <source>
        <dbReference type="ARBA" id="ARBA00023065"/>
    </source>
</evidence>
<reference evidence="19 20" key="1">
    <citation type="journal article" date="2013" name="Nature">
        <title>Insights into bilaterian evolution from three spiralian genomes.</title>
        <authorList>
            <person name="Simakov O."/>
            <person name="Marletaz F."/>
            <person name="Cho S.J."/>
            <person name="Edsinger-Gonzales E."/>
            <person name="Havlak P."/>
            <person name="Hellsten U."/>
            <person name="Kuo D.H."/>
            <person name="Larsson T."/>
            <person name="Lv J."/>
            <person name="Arendt D."/>
            <person name="Savage R."/>
            <person name="Osoegawa K."/>
            <person name="de Jong P."/>
            <person name="Grimwood J."/>
            <person name="Chapman J.A."/>
            <person name="Shapiro H."/>
            <person name="Aerts A."/>
            <person name="Otillar R.P."/>
            <person name="Terry A.Y."/>
            <person name="Boore J.L."/>
            <person name="Grigoriev I.V."/>
            <person name="Lindberg D.R."/>
            <person name="Seaver E.C."/>
            <person name="Weisblat D.A."/>
            <person name="Putnam N.H."/>
            <person name="Rokhsar D.S."/>
        </authorList>
    </citation>
    <scope>NUCLEOTIDE SEQUENCE [LARGE SCALE GENOMIC DNA]</scope>
</reference>
<dbReference type="PANTHER" id="PTHR10037:SF62">
    <property type="entry name" value="SODIUM CHANNEL PROTEIN 60E"/>
    <property type="match status" value="1"/>
</dbReference>
<evidence type="ECO:0000256" key="16">
    <source>
        <dbReference type="RuleBase" id="RU361132"/>
    </source>
</evidence>
<dbReference type="InterPro" id="IPR044564">
    <property type="entry name" value="Na_chnl_inactivation_gate"/>
</dbReference>
<dbReference type="Pfam" id="PF00520">
    <property type="entry name" value="Ion_trans"/>
    <property type="match status" value="4"/>
</dbReference>
<feature type="transmembrane region" description="Helical" evidence="16">
    <location>
        <begin position="1028"/>
        <end position="1052"/>
    </location>
</feature>
<feature type="transmembrane region" description="Helical" evidence="16">
    <location>
        <begin position="315"/>
        <end position="341"/>
    </location>
</feature>
<feature type="transmembrane region" description="Helical" evidence="16">
    <location>
        <begin position="1180"/>
        <end position="1209"/>
    </location>
</feature>
<feature type="transmembrane region" description="Helical" evidence="16">
    <location>
        <begin position="793"/>
        <end position="812"/>
    </location>
</feature>
<keyword evidence="11 16" id="KW-0472">Membrane</keyword>
<dbReference type="OMA" id="HDQLRLD"/>
<feature type="transmembrane region" description="Helical" evidence="16">
    <location>
        <begin position="1116"/>
        <end position="1134"/>
    </location>
</feature>
<dbReference type="Gene3D" id="1.10.287.70">
    <property type="match status" value="4"/>
</dbReference>
<dbReference type="SUPFAM" id="SSF81324">
    <property type="entry name" value="Voltage-gated potassium channels"/>
    <property type="match status" value="4"/>
</dbReference>
<evidence type="ECO:0000313" key="19">
    <source>
        <dbReference type="EMBL" id="ESO94539.1"/>
    </source>
</evidence>
<evidence type="ECO:0000256" key="4">
    <source>
        <dbReference type="ARBA" id="ARBA00022475"/>
    </source>
</evidence>
<evidence type="ECO:0000256" key="15">
    <source>
        <dbReference type="ARBA" id="ARBA00023303"/>
    </source>
</evidence>
<keyword evidence="9 16" id="KW-0915">Sodium</keyword>
<evidence type="ECO:0000256" key="17">
    <source>
        <dbReference type="SAM" id="MobiDB-lite"/>
    </source>
</evidence>
<keyword evidence="13" id="KW-0325">Glycoprotein</keyword>
<evidence type="ECO:0000256" key="6">
    <source>
        <dbReference type="ARBA" id="ARBA00022737"/>
    </source>
</evidence>
<keyword evidence="8 16" id="KW-1133">Transmembrane helix</keyword>
<proteinExistence type="inferred from homology"/>
<protein>
    <recommendedName>
        <fullName evidence="16">Sodium channel protein</fullName>
    </recommendedName>
</protein>
<feature type="transmembrane region" description="Helical" evidence="16">
    <location>
        <begin position="448"/>
        <end position="473"/>
    </location>
</feature>
<feature type="transmembrane region" description="Helical" evidence="16">
    <location>
        <begin position="418"/>
        <end position="436"/>
    </location>
</feature>
<keyword evidence="12" id="KW-1015">Disulfide bond</keyword>
<dbReference type="PANTHER" id="PTHR10037">
    <property type="entry name" value="VOLTAGE-GATED CATION CHANNEL CALCIUM AND SODIUM"/>
    <property type="match status" value="1"/>
</dbReference>
<keyword evidence="4" id="KW-1003">Cell membrane</keyword>
<dbReference type="FunFam" id="1.20.120.350:FF:000009">
    <property type="entry name" value="Voltage-dependent T-type calcium channel subunit alpha"/>
    <property type="match status" value="1"/>
</dbReference>
<name>V4BZG2_LOTGI</name>
<dbReference type="OrthoDB" id="2984333at2759"/>
<feature type="transmembrane region" description="Helical" evidence="16">
    <location>
        <begin position="824"/>
        <end position="843"/>
    </location>
</feature>
<dbReference type="KEGG" id="lgi:LOTGIDRAFT_118343"/>
<dbReference type="GO" id="GO:0005248">
    <property type="term" value="F:voltage-gated sodium channel activity"/>
    <property type="evidence" value="ECO:0007669"/>
    <property type="project" value="InterPro"/>
</dbReference>
<feature type="transmembrane region" description="Helical" evidence="16">
    <location>
        <begin position="86"/>
        <end position="106"/>
    </location>
</feature>
<dbReference type="RefSeq" id="XP_009054818.1">
    <property type="nucleotide sequence ID" value="XM_009056570.1"/>
</dbReference>
<keyword evidence="3 16" id="KW-0894">Sodium channel</keyword>
<sequence length="1616" mass="185340">MILCDIFFLFLQTFVVIAKRFKKKFIYRFSSTSAFFLLPPWNPLRQLAVRIATNQFFDYFVILTIIVNCVFMTMPDLQITETLEYIFLAIYVVEMLIKVTARGFIIDKYTYLRDGWNWLDFIVIVLAFVTILIQLIYPDLSIGNLQVLRTFRVLRALKTVSIVPGLKTIVNALLRAFKMLIDVIMLTFFCLMVFALFGLQVYQGVLRHKCVSDLPFDPNTTTPETYDTLYANHIRNISNWYGEPNDYMLCGNTSGAGGCPENFTCLPDIGDNPNYGYTNYDNFGWAILNAFQLITLDFWEDNYDKVIRASGPWNVVFFILVVFFGSFYLINLMLAVVALSYEEEAENAGKVNTMYTNEKEAFLKHQDSRQSLHDAMSYDGQLVDRNCNICSSCCRCFVPWIKFQNIIHRFITDPLLDLFITLCILMNTIIMACESHEMSETTQETIRISNYVFTSVFTLEAILKIIALSKYYFASGWNIFDFVIVLASLIDLGLEDIDGLSVFRTFRLLRVFRLAQSWSTMRILISIIVNTFGALGNLTVVLFIIIYIFAVTGLQLFNRSYTADKFSPDGIPRWNFSSFFHAAMMIFRVLCGEWIEPLYDCMRAEDELCMLVFLPALVLGNFMVLNLFLALLLNAFATDSLNKHKESNKDDTSRFKLAFHRIKHLCCCCLPGNSNVVKPDERGEEDVIGQFETSEKRDKFADFGKALDGMKKEVDLEKGEKKDDGDKDVDGLELGDTAEDHKEGEEPPELRDCLPLCCTKGISCSKSFDPSTPFGKFWKRMREACSKIVDNKIFEYGILFVIFASSVTLAFEDVHLEENQELKLALYYLNIIFCVIFVAEMLFKWFAYGLWKYFTNFWTLLDFLIVCISVASLIAESLGISNLTAFRSLRTLRALRPLRAISRLQSMRIVVNALMRAIPAIFNVFIVCMVFWLIFSIMGVQFFAGKFYKCVDGNGEILLNTVVPNKTECLRNSNYKWKNSNVNFDNVLQGYLALFQVATFEGWMEVMRDAIDSTEVDVQPKFENNIYYYLYFVAFIIFGSFFTLNLIIGVIIDNFNVLKKKYDGSYLDMFLTPNQRNYYNTLKKLGNKKPQKTIKRPKTKFQGFFFDIATSNKFELSIIVIIFLNMITLAIESYKQSDTIRDALKILNIIFTVIFILECMIKLIGMRWHYFRQFWNVFDFIIVLLSVTGLILDDLLAGVFVTPTLLRVGRVFRIGRVLRLIKAAKGLRKLLFALIISLPAIVNIGALLALIMYIYAILGMSSFKNLRVSPMMNNDIVNFQTFANSIILLFRLSTSAGWNEILDPLLIEYPDCDPDTIELSNGQRIKQTYGECGIPWLAIPYMVTYIFIAYLVIINMYIAVILENFNQAHEQEEVGITEDDFDMFYVVWERYDPLATQFIKYDVLSDFLADLEEPLGIPKPNEITIVAFNLPIVEGDKLHCLDILMALVKKHLGSVDETEESKALHKKMETKFGDIFPSRVMTVKKSTTMQRKKEDVAARTLQRCWRSFKTQKALKNITSLAMQQKTDIANQASQSRANSIISLGRRLSNALNTFFHSSRPSSALSRVSLKSNTSHHSLQPISKKSNITNTLKVPSINTLYSSGTTSPPGDTQDLYL</sequence>
<keyword evidence="5 16" id="KW-0812">Transmembrane</keyword>
<dbReference type="FunFam" id="1.20.120.350:FF:000019">
    <property type="entry name" value="Sodium channel protein"/>
    <property type="match status" value="1"/>
</dbReference>
<evidence type="ECO:0000256" key="11">
    <source>
        <dbReference type="ARBA" id="ARBA00023136"/>
    </source>
</evidence>
<dbReference type="Proteomes" id="UP000030746">
    <property type="component" value="Unassembled WGS sequence"/>
</dbReference>
<feature type="transmembrane region" description="Helical" evidence="16">
    <location>
        <begin position="523"/>
        <end position="551"/>
    </location>
</feature>
<evidence type="ECO:0000256" key="8">
    <source>
        <dbReference type="ARBA" id="ARBA00022989"/>
    </source>
</evidence>
<evidence type="ECO:0000259" key="18">
    <source>
        <dbReference type="Pfam" id="PF00520"/>
    </source>
</evidence>
<evidence type="ECO:0000256" key="13">
    <source>
        <dbReference type="ARBA" id="ARBA00023180"/>
    </source>
</evidence>
<evidence type="ECO:0000256" key="1">
    <source>
        <dbReference type="ARBA" id="ARBA00004651"/>
    </source>
</evidence>
<feature type="transmembrane region" description="Helical" evidence="16">
    <location>
        <begin position="909"/>
        <end position="935"/>
    </location>
</feature>
<dbReference type="PRINTS" id="PR00170">
    <property type="entry name" value="NACHANNEL"/>
</dbReference>
<evidence type="ECO:0000313" key="20">
    <source>
        <dbReference type="Proteomes" id="UP000030746"/>
    </source>
</evidence>
<dbReference type="GeneID" id="20231607"/>
<evidence type="ECO:0000256" key="12">
    <source>
        <dbReference type="ARBA" id="ARBA00023157"/>
    </source>
</evidence>
<feature type="domain" description="Ion transport" evidence="18">
    <location>
        <begin position="55"/>
        <end position="347"/>
    </location>
</feature>
<evidence type="ECO:0000256" key="3">
    <source>
        <dbReference type="ARBA" id="ARBA00022461"/>
    </source>
</evidence>
<dbReference type="CTD" id="20231607"/>
<gene>
    <name evidence="19" type="ORF">LOTGIDRAFT_118343</name>
</gene>
<dbReference type="STRING" id="225164.V4BZG2"/>
<keyword evidence="10 16" id="KW-0406">Ion transport</keyword>
<dbReference type="Gene3D" id="1.20.5.1190">
    <property type="entry name" value="iswi atpase"/>
    <property type="match status" value="1"/>
</dbReference>
<keyword evidence="15 16" id="KW-0407">Ion channel</keyword>
<feature type="transmembrane region" description="Helical" evidence="16">
    <location>
        <begin position="571"/>
        <end position="590"/>
    </location>
</feature>
<keyword evidence="2 16" id="KW-0813">Transport</keyword>
<dbReference type="GO" id="GO:0001518">
    <property type="term" value="C:voltage-gated sodium channel complex"/>
    <property type="evidence" value="ECO:0007669"/>
    <property type="project" value="UniProtKB-UniRule"/>
</dbReference>
<keyword evidence="6" id="KW-0677">Repeat</keyword>
<feature type="domain" description="Ion transport" evidence="18">
    <location>
        <begin position="414"/>
        <end position="639"/>
    </location>
</feature>
<comment type="subcellular location">
    <subcellularLocation>
        <location evidence="1 16">Cell membrane</location>
        <topology evidence="1 16">Multi-pass membrane protein</topology>
    </subcellularLocation>
</comment>
<evidence type="ECO:0000256" key="2">
    <source>
        <dbReference type="ARBA" id="ARBA00022448"/>
    </source>
</evidence>
<dbReference type="FunFam" id="1.10.287.70:FF:000001">
    <property type="entry name" value="Sodium channel protein"/>
    <property type="match status" value="1"/>
</dbReference>
<dbReference type="CDD" id="cd13433">
    <property type="entry name" value="Na_channel_gate"/>
    <property type="match status" value="1"/>
</dbReference>
<feature type="transmembrane region" description="Helical" evidence="16">
    <location>
        <begin position="1230"/>
        <end position="1256"/>
    </location>
</feature>
<keyword evidence="14 16" id="KW-0739">Sodium transport</keyword>
<feature type="transmembrane region" description="Helical" evidence="16">
    <location>
        <begin position="118"/>
        <end position="137"/>
    </location>
</feature>
<feature type="transmembrane region" description="Helical" evidence="16">
    <location>
        <begin position="479"/>
        <end position="503"/>
    </location>
</feature>
<dbReference type="HOGENOM" id="CLU_000540_5_0_1"/>
<feature type="transmembrane region" description="Helical" evidence="16">
    <location>
        <begin position="611"/>
        <end position="637"/>
    </location>
</feature>
<dbReference type="InterPro" id="IPR005821">
    <property type="entry name" value="Ion_trans_dom"/>
</dbReference>
<dbReference type="EMBL" id="KB201802">
    <property type="protein sequence ID" value="ESO94539.1"/>
    <property type="molecule type" value="Genomic_DNA"/>
</dbReference>
<organism evidence="19 20">
    <name type="scientific">Lottia gigantea</name>
    <name type="common">Giant owl limpet</name>
    <dbReference type="NCBI Taxonomy" id="225164"/>
    <lineage>
        <taxon>Eukaryota</taxon>
        <taxon>Metazoa</taxon>
        <taxon>Spiralia</taxon>
        <taxon>Lophotrochozoa</taxon>
        <taxon>Mollusca</taxon>
        <taxon>Gastropoda</taxon>
        <taxon>Patellogastropoda</taxon>
        <taxon>Lottioidea</taxon>
        <taxon>Lottiidae</taxon>
        <taxon>Lottia</taxon>
    </lineage>
</organism>
<evidence type="ECO:0000256" key="9">
    <source>
        <dbReference type="ARBA" id="ARBA00023053"/>
    </source>
</evidence>
<dbReference type="InterPro" id="IPR043203">
    <property type="entry name" value="VGCC_Ca_Na"/>
</dbReference>
<comment type="similarity">
    <text evidence="16">Belongs to the sodium channel (TC 1.A.1.10) family.</text>
</comment>
<dbReference type="InterPro" id="IPR001696">
    <property type="entry name" value="Na_channel_asu"/>
</dbReference>
<feature type="domain" description="Ion transport" evidence="18">
    <location>
        <begin position="1114"/>
        <end position="1372"/>
    </location>
</feature>
<feature type="transmembrane region" description="Helical" evidence="16">
    <location>
        <begin position="1146"/>
        <end position="1168"/>
    </location>
</feature>
<dbReference type="InterPro" id="IPR027359">
    <property type="entry name" value="Volt_channel_dom_sf"/>
</dbReference>
<dbReference type="GO" id="GO:0086010">
    <property type="term" value="P:membrane depolarization during action potential"/>
    <property type="evidence" value="ECO:0007669"/>
    <property type="project" value="TreeGrafter"/>
</dbReference>
<dbReference type="Gene3D" id="1.20.120.350">
    <property type="entry name" value="Voltage-gated potassium channels. Chain C"/>
    <property type="match status" value="4"/>
</dbReference>
<dbReference type="Gene3D" id="1.10.238.10">
    <property type="entry name" value="EF-hand"/>
    <property type="match status" value="1"/>
</dbReference>
<feature type="transmembrane region" description="Helical" evidence="16">
    <location>
        <begin position="179"/>
        <end position="199"/>
    </location>
</feature>
<feature type="compositionally biased region" description="Basic and acidic residues" evidence="17">
    <location>
        <begin position="738"/>
        <end position="747"/>
    </location>
</feature>
<comment type="caution">
    <text evidence="16">Lacks conserved residue(s) required for the propagation of feature annotation.</text>
</comment>
<accession>V4BZG2</accession>
<comment type="function">
    <text evidence="16">Mediates the voltage-dependent sodium ion permeability of excitable membranes. Assuming opened or closed conformations in response to the voltage difference across the membrane, the protein forms a sodium-selective channel through which Na(+) ions may pass in accordance with their electrochemical gradient.</text>
</comment>
<keyword evidence="20" id="KW-1185">Reference proteome</keyword>
<dbReference type="GO" id="GO:0019228">
    <property type="term" value="P:neuronal action potential"/>
    <property type="evidence" value="ECO:0007669"/>
    <property type="project" value="TreeGrafter"/>
</dbReference>
<feature type="compositionally biased region" description="Basic and acidic residues" evidence="17">
    <location>
        <begin position="716"/>
        <end position="730"/>
    </location>
</feature>
<dbReference type="FunFam" id="1.10.287.70:FF:000046">
    <property type="entry name" value="Sodium channel protein"/>
    <property type="match status" value="1"/>
</dbReference>
<feature type="domain" description="Ion transport" evidence="18">
    <location>
        <begin position="791"/>
        <end position="1061"/>
    </location>
</feature>